<evidence type="ECO:0000313" key="6">
    <source>
        <dbReference type="Proteomes" id="UP000192534"/>
    </source>
</evidence>
<accession>A0A1X0IZN8</accession>
<proteinExistence type="predicted"/>
<dbReference type="Proteomes" id="UP000192534">
    <property type="component" value="Unassembled WGS sequence"/>
</dbReference>
<dbReference type="InterPro" id="IPR000835">
    <property type="entry name" value="HTH_MarR-typ"/>
</dbReference>
<protein>
    <submittedName>
        <fullName evidence="5">MarR family transcriptional regulator</fullName>
    </submittedName>
</protein>
<dbReference type="InterPro" id="IPR039422">
    <property type="entry name" value="MarR/SlyA-like"/>
</dbReference>
<evidence type="ECO:0000259" key="4">
    <source>
        <dbReference type="PROSITE" id="PS50995"/>
    </source>
</evidence>
<comment type="caution">
    <text evidence="5">The sequence shown here is derived from an EMBL/GenBank/DDBJ whole genome shotgun (WGS) entry which is preliminary data.</text>
</comment>
<dbReference type="Pfam" id="PF12802">
    <property type="entry name" value="MarR_2"/>
    <property type="match status" value="1"/>
</dbReference>
<dbReference type="AlphaFoldDB" id="A0A1X0IZN8"/>
<dbReference type="SUPFAM" id="SSF46785">
    <property type="entry name" value="Winged helix' DNA-binding domain"/>
    <property type="match status" value="1"/>
</dbReference>
<evidence type="ECO:0000256" key="1">
    <source>
        <dbReference type="ARBA" id="ARBA00023015"/>
    </source>
</evidence>
<dbReference type="InterPro" id="IPR036390">
    <property type="entry name" value="WH_DNA-bd_sf"/>
</dbReference>
<name>A0A1X0IZN8_MYCRH</name>
<dbReference type="InterPro" id="IPR036388">
    <property type="entry name" value="WH-like_DNA-bd_sf"/>
</dbReference>
<sequence>MSPQKRSRAGSVVLTSTSNLDSIAEVFVRAERRWTDALCNGLLDADVNTIEGWRVLGALRTGDGFTMSDISAAMSIPPPTLTRIVDKLVDSGLVLRRVDAADRRRVLVHLSARGKAKVRKLTKQEAGLKAVLVDELGEDNAAQFIQTLARVGDLFSTP</sequence>
<keyword evidence="6" id="KW-1185">Reference proteome</keyword>
<dbReference type="PANTHER" id="PTHR33164:SF64">
    <property type="entry name" value="TRANSCRIPTIONAL REGULATOR SLYA"/>
    <property type="match status" value="1"/>
</dbReference>
<feature type="domain" description="HTH marR-type" evidence="4">
    <location>
        <begin position="20"/>
        <end position="153"/>
    </location>
</feature>
<evidence type="ECO:0000256" key="2">
    <source>
        <dbReference type="ARBA" id="ARBA00023125"/>
    </source>
</evidence>
<dbReference type="GO" id="GO:0003677">
    <property type="term" value="F:DNA binding"/>
    <property type="evidence" value="ECO:0007669"/>
    <property type="project" value="UniProtKB-KW"/>
</dbReference>
<dbReference type="PROSITE" id="PS01117">
    <property type="entry name" value="HTH_MARR_1"/>
    <property type="match status" value="1"/>
</dbReference>
<dbReference type="PROSITE" id="PS50995">
    <property type="entry name" value="HTH_MARR_2"/>
    <property type="match status" value="1"/>
</dbReference>
<dbReference type="GO" id="GO:0003700">
    <property type="term" value="F:DNA-binding transcription factor activity"/>
    <property type="evidence" value="ECO:0007669"/>
    <property type="project" value="InterPro"/>
</dbReference>
<dbReference type="InterPro" id="IPR023187">
    <property type="entry name" value="Tscrpt_reg_MarR-type_CS"/>
</dbReference>
<dbReference type="SMART" id="SM00347">
    <property type="entry name" value="HTH_MARR"/>
    <property type="match status" value="1"/>
</dbReference>
<dbReference type="Gene3D" id="1.10.10.10">
    <property type="entry name" value="Winged helix-like DNA-binding domain superfamily/Winged helix DNA-binding domain"/>
    <property type="match status" value="1"/>
</dbReference>
<reference evidence="5 6" key="1">
    <citation type="submission" date="2016-12" db="EMBL/GenBank/DDBJ databases">
        <title>The new phylogeny of genus Mycobacterium.</title>
        <authorList>
            <person name="Tortoli E."/>
            <person name="Trovato A."/>
            <person name="Cirillo D.M."/>
        </authorList>
    </citation>
    <scope>NUCLEOTIDE SEQUENCE [LARGE SCALE GENOMIC DNA]</scope>
    <source>
        <strain evidence="5 6">DSM 44223</strain>
    </source>
</reference>
<organism evidence="5 6">
    <name type="scientific">Mycolicibacterium rhodesiae</name>
    <name type="common">Mycobacterium rhodesiae</name>
    <dbReference type="NCBI Taxonomy" id="36814"/>
    <lineage>
        <taxon>Bacteria</taxon>
        <taxon>Bacillati</taxon>
        <taxon>Actinomycetota</taxon>
        <taxon>Actinomycetes</taxon>
        <taxon>Mycobacteriales</taxon>
        <taxon>Mycobacteriaceae</taxon>
        <taxon>Mycolicibacterium</taxon>
    </lineage>
</organism>
<evidence type="ECO:0000313" key="5">
    <source>
        <dbReference type="EMBL" id="ORB54669.1"/>
    </source>
</evidence>
<evidence type="ECO:0000256" key="3">
    <source>
        <dbReference type="ARBA" id="ARBA00023163"/>
    </source>
</evidence>
<keyword evidence="2" id="KW-0238">DNA-binding</keyword>
<keyword evidence="3" id="KW-0804">Transcription</keyword>
<dbReference type="GO" id="GO:0006950">
    <property type="term" value="P:response to stress"/>
    <property type="evidence" value="ECO:0007669"/>
    <property type="project" value="TreeGrafter"/>
</dbReference>
<dbReference type="PRINTS" id="PR00598">
    <property type="entry name" value="HTHMARR"/>
</dbReference>
<dbReference type="OrthoDB" id="4629660at2"/>
<dbReference type="PANTHER" id="PTHR33164">
    <property type="entry name" value="TRANSCRIPTIONAL REGULATOR, MARR FAMILY"/>
    <property type="match status" value="1"/>
</dbReference>
<keyword evidence="1" id="KW-0805">Transcription regulation</keyword>
<dbReference type="EMBL" id="MVIH01000003">
    <property type="protein sequence ID" value="ORB54669.1"/>
    <property type="molecule type" value="Genomic_DNA"/>
</dbReference>
<gene>
    <name evidence="5" type="ORF">BST42_07600</name>
</gene>